<evidence type="ECO:0000256" key="3">
    <source>
        <dbReference type="ARBA" id="ARBA00022448"/>
    </source>
</evidence>
<evidence type="ECO:0000256" key="9">
    <source>
        <dbReference type="SAM" id="Phobius"/>
    </source>
</evidence>
<protein>
    <recommendedName>
        <fullName evidence="10">Type II secretion system protein GspF domain-containing protein</fullName>
    </recommendedName>
</protein>
<proteinExistence type="inferred from homology"/>
<dbReference type="EMBL" id="MFKT01000021">
    <property type="protein sequence ID" value="OGG52888.1"/>
    <property type="molecule type" value="Genomic_DNA"/>
</dbReference>
<comment type="subcellular location">
    <subcellularLocation>
        <location evidence="1 8">Cell membrane</location>
        <topology evidence="1 8">Multi-pass membrane protein</topology>
    </subcellularLocation>
</comment>
<accession>A0A1F6CUN8</accession>
<dbReference type="PANTHER" id="PTHR30012">
    <property type="entry name" value="GENERAL SECRETION PATHWAY PROTEIN"/>
    <property type="match status" value="1"/>
</dbReference>
<feature type="transmembrane region" description="Helical" evidence="9">
    <location>
        <begin position="123"/>
        <end position="149"/>
    </location>
</feature>
<comment type="caution">
    <text evidence="11">The sequence shown here is derived from an EMBL/GenBank/DDBJ whole genome shotgun (WGS) entry which is preliminary data.</text>
</comment>
<feature type="domain" description="Type II secretion system protein GspF" evidence="10">
    <location>
        <begin position="27"/>
        <end position="150"/>
    </location>
</feature>
<dbReference type="GO" id="GO:0005886">
    <property type="term" value="C:plasma membrane"/>
    <property type="evidence" value="ECO:0007669"/>
    <property type="project" value="UniProtKB-SubCell"/>
</dbReference>
<keyword evidence="3 8" id="KW-0813">Transport</keyword>
<evidence type="ECO:0000259" key="10">
    <source>
        <dbReference type="Pfam" id="PF00482"/>
    </source>
</evidence>
<feature type="transmembrane region" description="Helical" evidence="9">
    <location>
        <begin position="334"/>
        <end position="357"/>
    </location>
</feature>
<keyword evidence="4" id="KW-1003">Cell membrane</keyword>
<dbReference type="GO" id="GO:0015628">
    <property type="term" value="P:protein secretion by the type II secretion system"/>
    <property type="evidence" value="ECO:0007669"/>
    <property type="project" value="TreeGrafter"/>
</dbReference>
<gene>
    <name evidence="11" type="ORF">A2851_04340</name>
</gene>
<dbReference type="PROSITE" id="PS00874">
    <property type="entry name" value="T2SP_F"/>
    <property type="match status" value="1"/>
</dbReference>
<dbReference type="Proteomes" id="UP000176863">
    <property type="component" value="Unassembled WGS sequence"/>
</dbReference>
<name>A0A1F6CUN8_9BACT</name>
<sequence length="364" mass="40592">MNKPSNKLSVRKKPLLLHFPPQEQALFAKRLGMILRSGMPIMEGLQMLGGSVRSRSATYMYGHLIEHVESGQPLSTGLEKFRKIFGEFCINIVRVGESSGTLHENLEYLAEELKKKTALRKKVLGALVYPAIIVVATVGISLVLTVYIFPKITPIFQSFKAQLPLTTRMLIAISDFLIHDGLWLFIGVVATVVCCLFLFRIPRFHLSVDHLLLKLPLFGKLSQYYNLANCSRTLGLLLKSDMGIVSALTIVTKSSRNLAYRIALASVTKEVMKGQKISTQLTKNPKLFPPLFSQMIEVGEQTGNLSSSLMYLSDMYEEEISDLTKNLTTLIEPILMLLMGIIVGFIAISIITPIYGITQQLTPR</sequence>
<evidence type="ECO:0000313" key="12">
    <source>
        <dbReference type="Proteomes" id="UP000176863"/>
    </source>
</evidence>
<evidence type="ECO:0000256" key="2">
    <source>
        <dbReference type="ARBA" id="ARBA00005745"/>
    </source>
</evidence>
<keyword evidence="7 9" id="KW-0472">Membrane</keyword>
<keyword evidence="5 8" id="KW-0812">Transmembrane</keyword>
<evidence type="ECO:0000256" key="5">
    <source>
        <dbReference type="ARBA" id="ARBA00022692"/>
    </source>
</evidence>
<dbReference type="PRINTS" id="PR00812">
    <property type="entry name" value="BCTERIALGSPF"/>
</dbReference>
<dbReference type="AlphaFoldDB" id="A0A1F6CUN8"/>
<evidence type="ECO:0000256" key="1">
    <source>
        <dbReference type="ARBA" id="ARBA00004651"/>
    </source>
</evidence>
<evidence type="ECO:0000313" key="11">
    <source>
        <dbReference type="EMBL" id="OGG52888.1"/>
    </source>
</evidence>
<dbReference type="InterPro" id="IPR018076">
    <property type="entry name" value="T2SS_GspF_dom"/>
</dbReference>
<feature type="transmembrane region" description="Helical" evidence="9">
    <location>
        <begin position="169"/>
        <end position="199"/>
    </location>
</feature>
<feature type="domain" description="Type II secretion system protein GspF" evidence="10">
    <location>
        <begin position="232"/>
        <end position="353"/>
    </location>
</feature>
<dbReference type="InterPro" id="IPR001992">
    <property type="entry name" value="T2SS_GspF/T4SS_PilC_CS"/>
</dbReference>
<dbReference type="Pfam" id="PF00482">
    <property type="entry name" value="T2SSF"/>
    <property type="match status" value="2"/>
</dbReference>
<evidence type="ECO:0000256" key="4">
    <source>
        <dbReference type="ARBA" id="ARBA00022475"/>
    </source>
</evidence>
<dbReference type="Gene3D" id="1.20.81.30">
    <property type="entry name" value="Type II secretion system (T2SS), domain F"/>
    <property type="match status" value="2"/>
</dbReference>
<keyword evidence="6 9" id="KW-1133">Transmembrane helix</keyword>
<dbReference type="PANTHER" id="PTHR30012:SF0">
    <property type="entry name" value="TYPE II SECRETION SYSTEM PROTEIN F-RELATED"/>
    <property type="match status" value="1"/>
</dbReference>
<evidence type="ECO:0000256" key="6">
    <source>
        <dbReference type="ARBA" id="ARBA00022989"/>
    </source>
</evidence>
<comment type="similarity">
    <text evidence="2 8">Belongs to the GSP F family.</text>
</comment>
<evidence type="ECO:0000256" key="8">
    <source>
        <dbReference type="RuleBase" id="RU003923"/>
    </source>
</evidence>
<dbReference type="InterPro" id="IPR042094">
    <property type="entry name" value="T2SS_GspF_sf"/>
</dbReference>
<organism evidence="11 12">
    <name type="scientific">Candidatus Kaiserbacteria bacterium RIFCSPHIGHO2_01_FULL_53_29</name>
    <dbReference type="NCBI Taxonomy" id="1798480"/>
    <lineage>
        <taxon>Bacteria</taxon>
        <taxon>Candidatus Kaiseribacteriota</taxon>
    </lineage>
</organism>
<dbReference type="STRING" id="1798480.A2851_04340"/>
<reference evidence="11 12" key="1">
    <citation type="journal article" date="2016" name="Nat. Commun.">
        <title>Thousands of microbial genomes shed light on interconnected biogeochemical processes in an aquifer system.</title>
        <authorList>
            <person name="Anantharaman K."/>
            <person name="Brown C.T."/>
            <person name="Hug L.A."/>
            <person name="Sharon I."/>
            <person name="Castelle C.J."/>
            <person name="Probst A.J."/>
            <person name="Thomas B.C."/>
            <person name="Singh A."/>
            <person name="Wilkins M.J."/>
            <person name="Karaoz U."/>
            <person name="Brodie E.L."/>
            <person name="Williams K.H."/>
            <person name="Hubbard S.S."/>
            <person name="Banfield J.F."/>
        </authorList>
    </citation>
    <scope>NUCLEOTIDE SEQUENCE [LARGE SCALE GENOMIC DNA]</scope>
</reference>
<dbReference type="InterPro" id="IPR003004">
    <property type="entry name" value="GspF/PilC"/>
</dbReference>
<evidence type="ECO:0000256" key="7">
    <source>
        <dbReference type="ARBA" id="ARBA00023136"/>
    </source>
</evidence>